<name>A0A9N8VDZ8_9GLOM</name>
<proteinExistence type="predicted"/>
<accession>A0A9N8VDZ8</accession>
<gene>
    <name evidence="1" type="ORF">PBRASI_LOCUS89</name>
</gene>
<evidence type="ECO:0000313" key="2">
    <source>
        <dbReference type="Proteomes" id="UP000789739"/>
    </source>
</evidence>
<reference evidence="1" key="1">
    <citation type="submission" date="2021-06" db="EMBL/GenBank/DDBJ databases">
        <authorList>
            <person name="Kallberg Y."/>
            <person name="Tangrot J."/>
            <person name="Rosling A."/>
        </authorList>
    </citation>
    <scope>NUCLEOTIDE SEQUENCE</scope>
    <source>
        <strain evidence="1">BR232B</strain>
    </source>
</reference>
<dbReference type="AlphaFoldDB" id="A0A9N8VDZ8"/>
<keyword evidence="2" id="KW-1185">Reference proteome</keyword>
<dbReference type="EMBL" id="CAJVPI010000004">
    <property type="protein sequence ID" value="CAG8451982.1"/>
    <property type="molecule type" value="Genomic_DNA"/>
</dbReference>
<protein>
    <submittedName>
        <fullName evidence="1">11294_t:CDS:1</fullName>
    </submittedName>
</protein>
<dbReference type="Proteomes" id="UP000789739">
    <property type="component" value="Unassembled WGS sequence"/>
</dbReference>
<comment type="caution">
    <text evidence="1">The sequence shown here is derived from an EMBL/GenBank/DDBJ whole genome shotgun (WGS) entry which is preliminary data.</text>
</comment>
<sequence>MSVGSNRTIENVFQEFLQSEEGKFLGQYIHNKDQLLLFKPRSGISLNGDISTTSEGRPSLLLYNLDEDMF</sequence>
<organism evidence="1 2">
    <name type="scientific">Paraglomus brasilianum</name>
    <dbReference type="NCBI Taxonomy" id="144538"/>
    <lineage>
        <taxon>Eukaryota</taxon>
        <taxon>Fungi</taxon>
        <taxon>Fungi incertae sedis</taxon>
        <taxon>Mucoromycota</taxon>
        <taxon>Glomeromycotina</taxon>
        <taxon>Glomeromycetes</taxon>
        <taxon>Paraglomerales</taxon>
        <taxon>Paraglomeraceae</taxon>
        <taxon>Paraglomus</taxon>
    </lineage>
</organism>
<evidence type="ECO:0000313" key="1">
    <source>
        <dbReference type="EMBL" id="CAG8451982.1"/>
    </source>
</evidence>